<dbReference type="InterPro" id="IPR054734">
    <property type="entry name" value="PqqF-like_C_4"/>
</dbReference>
<sequence length="488" mass="57142">MDFIFGDGKSQLDYAAKLSENLLLYSREHVIYADYAYKRWNKQLIRQLLRFFVPENMRVDMVSNVFQMRAPKFESWFGIYYSVEDIDRSLMKLWRNSPSIDYSLYLPSKNEFIPTISSVHLEDIYDDDCQHSTSPSCITDDATMKIWYKRDTTYKVPFSSTYFRINFKEACDSVENCALSELFIHLLKDQLCGVIYQGRIAKFDISISFVDGMLELKLSGFNDKLPLLLSKVLLEVNSFMPTDDRYELMREDLKRNLMNHDNVDLEILLCEHSYHSNEKQLYLSDDLLLDDMKKFIRDLRSQVYIEGLCHGNLTKKEAIDIGEMIKKRFSRNPLPVKSRHAERVICLPLDANLVLDLYASKTIFVAECYFQIEQDIGLVSTKLMALFELFGTIVEEPFFNQLRTTDHVGYDVSYSTLKLNHVFGFCLQVKSSKYNPNYMQSRIDSFIDGLEVFFDNLDDESTIKIMHRKSCCRKVPRLWKKAIDCGLQ</sequence>
<dbReference type="KEGG" id="cam:101513223"/>
<feature type="domain" description="Peptidase M16 middle/third" evidence="2">
    <location>
        <begin position="3"/>
        <end position="262"/>
    </location>
</feature>
<gene>
    <name evidence="5" type="primary">LOC101513223</name>
</gene>
<protein>
    <submittedName>
        <fullName evidence="5">Nardilysin-like</fullName>
    </submittedName>
</protein>
<evidence type="ECO:0000313" key="4">
    <source>
        <dbReference type="Proteomes" id="UP000087171"/>
    </source>
</evidence>
<name>A0A3Q7Y342_CICAR</name>
<evidence type="ECO:0000313" key="5">
    <source>
        <dbReference type="RefSeq" id="XP_027192391.1"/>
    </source>
</evidence>
<proteinExistence type="predicted"/>
<dbReference type="PANTHER" id="PTHR43690">
    <property type="entry name" value="NARDILYSIN"/>
    <property type="match status" value="1"/>
</dbReference>
<evidence type="ECO:0000259" key="2">
    <source>
        <dbReference type="Pfam" id="PF16187"/>
    </source>
</evidence>
<dbReference type="InterPro" id="IPR050626">
    <property type="entry name" value="Peptidase_M16"/>
</dbReference>
<feature type="domain" description="Coenzyme PQQ synthesis protein F-like C-terminal lobe" evidence="3">
    <location>
        <begin position="389"/>
        <end position="461"/>
    </location>
</feature>
<organism evidence="4 5">
    <name type="scientific">Cicer arietinum</name>
    <name type="common">Chickpea</name>
    <name type="synonym">Garbanzo</name>
    <dbReference type="NCBI Taxonomy" id="3827"/>
    <lineage>
        <taxon>Eukaryota</taxon>
        <taxon>Viridiplantae</taxon>
        <taxon>Streptophyta</taxon>
        <taxon>Embryophyta</taxon>
        <taxon>Tracheophyta</taxon>
        <taxon>Spermatophyta</taxon>
        <taxon>Magnoliopsida</taxon>
        <taxon>eudicotyledons</taxon>
        <taxon>Gunneridae</taxon>
        <taxon>Pentapetalae</taxon>
        <taxon>rosids</taxon>
        <taxon>fabids</taxon>
        <taxon>Fabales</taxon>
        <taxon>Fabaceae</taxon>
        <taxon>Papilionoideae</taxon>
        <taxon>50 kb inversion clade</taxon>
        <taxon>NPAAA clade</taxon>
        <taxon>Hologalegina</taxon>
        <taxon>IRL clade</taxon>
        <taxon>Cicereae</taxon>
        <taxon>Cicer</taxon>
    </lineage>
</organism>
<accession>A0A3Q7Y342</accession>
<evidence type="ECO:0000256" key="1">
    <source>
        <dbReference type="ARBA" id="ARBA00022723"/>
    </source>
</evidence>
<dbReference type="OrthoDB" id="952271at2759"/>
<dbReference type="SUPFAM" id="SSF63411">
    <property type="entry name" value="LuxS/MPP-like metallohydrolase"/>
    <property type="match status" value="3"/>
</dbReference>
<keyword evidence="4" id="KW-1185">Reference proteome</keyword>
<dbReference type="Gene3D" id="3.30.830.10">
    <property type="entry name" value="Metalloenzyme, LuxS/M16 peptidase-like"/>
    <property type="match status" value="3"/>
</dbReference>
<evidence type="ECO:0000259" key="3">
    <source>
        <dbReference type="Pfam" id="PF22456"/>
    </source>
</evidence>
<keyword evidence="1" id="KW-0479">Metal-binding</keyword>
<reference evidence="4" key="1">
    <citation type="journal article" date="2013" name="Nat. Biotechnol.">
        <title>Draft genome sequence of chickpea (Cicer arietinum) provides a resource for trait improvement.</title>
        <authorList>
            <person name="Varshney R.K."/>
            <person name="Song C."/>
            <person name="Saxena R.K."/>
            <person name="Azam S."/>
            <person name="Yu S."/>
            <person name="Sharpe A.G."/>
            <person name="Cannon S."/>
            <person name="Baek J."/>
            <person name="Rosen B.D."/>
            <person name="Tar'an B."/>
            <person name="Millan T."/>
            <person name="Zhang X."/>
            <person name="Ramsay L.D."/>
            <person name="Iwata A."/>
            <person name="Wang Y."/>
            <person name="Nelson W."/>
            <person name="Farmer A.D."/>
            <person name="Gaur P.M."/>
            <person name="Soderlund C."/>
            <person name="Penmetsa R.V."/>
            <person name="Xu C."/>
            <person name="Bharti A.K."/>
            <person name="He W."/>
            <person name="Winter P."/>
            <person name="Zhao S."/>
            <person name="Hane J.K."/>
            <person name="Carrasquilla-Garcia N."/>
            <person name="Condie J.A."/>
            <person name="Upadhyaya H.D."/>
            <person name="Luo M.C."/>
            <person name="Thudi M."/>
            <person name="Gowda C.L."/>
            <person name="Singh N.P."/>
            <person name="Lichtenzveig J."/>
            <person name="Gali K.K."/>
            <person name="Rubio J."/>
            <person name="Nadarajan N."/>
            <person name="Dolezel J."/>
            <person name="Bansal K.C."/>
            <person name="Xu X."/>
            <person name="Edwards D."/>
            <person name="Zhang G."/>
            <person name="Kahl G."/>
            <person name="Gil J."/>
            <person name="Singh K.B."/>
            <person name="Datta S.K."/>
            <person name="Jackson S.A."/>
            <person name="Wang J."/>
            <person name="Cook D.R."/>
        </authorList>
    </citation>
    <scope>NUCLEOTIDE SEQUENCE [LARGE SCALE GENOMIC DNA]</scope>
    <source>
        <strain evidence="4">cv. CDC Frontier</strain>
    </source>
</reference>
<dbReference type="InterPro" id="IPR011249">
    <property type="entry name" value="Metalloenz_LuxS/M16"/>
</dbReference>
<dbReference type="PANTHER" id="PTHR43690:SF18">
    <property type="entry name" value="INSULIN-DEGRADING ENZYME-RELATED"/>
    <property type="match status" value="1"/>
</dbReference>
<dbReference type="RefSeq" id="XP_027192391.1">
    <property type="nucleotide sequence ID" value="XM_027336590.1"/>
</dbReference>
<reference evidence="5" key="2">
    <citation type="submission" date="2025-08" db="UniProtKB">
        <authorList>
            <consortium name="RefSeq"/>
        </authorList>
    </citation>
    <scope>IDENTIFICATION</scope>
    <source>
        <tissue evidence="5">Etiolated seedlings</tissue>
    </source>
</reference>
<dbReference type="Pfam" id="PF22456">
    <property type="entry name" value="PqqF-like_C_4"/>
    <property type="match status" value="1"/>
</dbReference>
<dbReference type="Proteomes" id="UP000087171">
    <property type="component" value="Chromosome Ca7"/>
</dbReference>
<dbReference type="InterPro" id="IPR032632">
    <property type="entry name" value="Peptidase_M16_M"/>
</dbReference>
<dbReference type="GO" id="GO:0046872">
    <property type="term" value="F:metal ion binding"/>
    <property type="evidence" value="ECO:0007669"/>
    <property type="project" value="UniProtKB-KW"/>
</dbReference>
<dbReference type="STRING" id="3827.A0A3Q7Y342"/>
<dbReference type="GO" id="GO:0005829">
    <property type="term" value="C:cytosol"/>
    <property type="evidence" value="ECO:0007669"/>
    <property type="project" value="TreeGrafter"/>
</dbReference>
<dbReference type="AlphaFoldDB" id="A0A3Q7Y342"/>
<dbReference type="Pfam" id="PF16187">
    <property type="entry name" value="Peptidase_M16_M"/>
    <property type="match status" value="1"/>
</dbReference>